<dbReference type="Gene3D" id="3.10.350.10">
    <property type="entry name" value="LysM domain"/>
    <property type="match status" value="1"/>
</dbReference>
<dbReference type="AlphaFoldDB" id="A0A5K8A7Z7"/>
<dbReference type="InterPro" id="IPR036365">
    <property type="entry name" value="PGBD-like_sf"/>
</dbReference>
<evidence type="ECO:0000259" key="1">
    <source>
        <dbReference type="Pfam" id="PF01471"/>
    </source>
</evidence>
<dbReference type="SUPFAM" id="SSF47090">
    <property type="entry name" value="PGBD-like"/>
    <property type="match status" value="1"/>
</dbReference>
<keyword evidence="3" id="KW-1185">Reference proteome</keyword>
<accession>A0A5K8A7Z7</accession>
<gene>
    <name evidence="2" type="ORF">DSCOOX_19320</name>
</gene>
<reference evidence="2 3" key="1">
    <citation type="submission" date="2019-11" db="EMBL/GenBank/DDBJ databases">
        <title>Comparative genomics of hydrocarbon-degrading Desulfosarcina strains.</title>
        <authorList>
            <person name="Watanabe M."/>
            <person name="Kojima H."/>
            <person name="Fukui M."/>
        </authorList>
    </citation>
    <scope>NUCLEOTIDE SEQUENCE [LARGE SCALE GENOMIC DNA]</scope>
    <source>
        <strain evidence="3">oXyS1</strain>
    </source>
</reference>
<organism evidence="2 3">
    <name type="scientific">Desulfosarcina ovata subsp. ovata</name>
    <dbReference type="NCBI Taxonomy" id="2752305"/>
    <lineage>
        <taxon>Bacteria</taxon>
        <taxon>Pseudomonadati</taxon>
        <taxon>Thermodesulfobacteriota</taxon>
        <taxon>Desulfobacteria</taxon>
        <taxon>Desulfobacterales</taxon>
        <taxon>Desulfosarcinaceae</taxon>
        <taxon>Desulfosarcina</taxon>
    </lineage>
</organism>
<dbReference type="RefSeq" id="WP_155310021.1">
    <property type="nucleotide sequence ID" value="NZ_AP021879.1"/>
</dbReference>
<dbReference type="InterPro" id="IPR036779">
    <property type="entry name" value="LysM_dom_sf"/>
</dbReference>
<feature type="domain" description="Peptidoglycan binding-like" evidence="1">
    <location>
        <begin position="155"/>
        <end position="202"/>
    </location>
</feature>
<evidence type="ECO:0000313" key="3">
    <source>
        <dbReference type="Proteomes" id="UP000422108"/>
    </source>
</evidence>
<dbReference type="Pfam" id="PF01471">
    <property type="entry name" value="PG_binding_1"/>
    <property type="match status" value="1"/>
</dbReference>
<dbReference type="Proteomes" id="UP000422108">
    <property type="component" value="Chromosome"/>
</dbReference>
<dbReference type="EMBL" id="AP021879">
    <property type="protein sequence ID" value="BBO88752.1"/>
    <property type="molecule type" value="Genomic_DNA"/>
</dbReference>
<sequence>MPFCVIRQGECISSIAAFNRIPWRKIWEHPHNSQLRQLRKNPNILLPGDKLYVPQRNTKSIIGNTDQRHRFQLNDNITFLRLRIAIKGRPLSDEPYHLTLGGTLISGRTSVEGELKERIPAGFRNATLNFVERNWTIQLALGELDPTDTASGAAERLRNLNYYVEGRVDAITPVLREVIGQFQRAQGLNESRELDSDTVKRLSSIHGC</sequence>
<evidence type="ECO:0000313" key="2">
    <source>
        <dbReference type="EMBL" id="BBO88752.1"/>
    </source>
</evidence>
<protein>
    <recommendedName>
        <fullName evidence="1">Peptidoglycan binding-like domain-containing protein</fullName>
    </recommendedName>
</protein>
<name>A0A5K8A7Z7_9BACT</name>
<dbReference type="InterPro" id="IPR002477">
    <property type="entry name" value="Peptidoglycan-bd-like"/>
</dbReference>
<proteinExistence type="predicted"/>